<gene>
    <name evidence="6" type="ORF">JFN87_19285</name>
</gene>
<evidence type="ECO:0000256" key="1">
    <source>
        <dbReference type="ARBA" id="ARBA00007664"/>
    </source>
</evidence>
<dbReference type="PROSITE" id="PS00134">
    <property type="entry name" value="TRYPSIN_HIS"/>
    <property type="match status" value="1"/>
</dbReference>
<dbReference type="InterPro" id="IPR009003">
    <property type="entry name" value="Peptidase_S1_PA"/>
</dbReference>
<dbReference type="AlphaFoldDB" id="A0A940MB20"/>
<comment type="caution">
    <text evidence="6">The sequence shown here is derived from an EMBL/GenBank/DDBJ whole genome shotgun (WGS) entry which is preliminary data.</text>
</comment>
<keyword evidence="3 6" id="KW-0645">Protease</keyword>
<evidence type="ECO:0000256" key="3">
    <source>
        <dbReference type="RuleBase" id="RU363034"/>
    </source>
</evidence>
<dbReference type="GO" id="GO:0004252">
    <property type="term" value="F:serine-type endopeptidase activity"/>
    <property type="evidence" value="ECO:0007669"/>
    <property type="project" value="InterPro"/>
</dbReference>
<evidence type="ECO:0000256" key="2">
    <source>
        <dbReference type="ARBA" id="ARBA00023157"/>
    </source>
</evidence>
<accession>A0A940MB20</accession>
<organism evidence="6 7">
    <name type="scientific">Streptomyces montanisoli</name>
    <dbReference type="NCBI Taxonomy" id="2798581"/>
    <lineage>
        <taxon>Bacteria</taxon>
        <taxon>Bacillati</taxon>
        <taxon>Actinomycetota</taxon>
        <taxon>Actinomycetes</taxon>
        <taxon>Kitasatosporales</taxon>
        <taxon>Streptomycetaceae</taxon>
        <taxon>Streptomyces</taxon>
    </lineage>
</organism>
<dbReference type="PROSITE" id="PS00135">
    <property type="entry name" value="TRYPSIN_SER"/>
    <property type="match status" value="1"/>
</dbReference>
<dbReference type="FunFam" id="2.40.10.10:FF:000068">
    <property type="entry name" value="transmembrane protease serine 2"/>
    <property type="match status" value="1"/>
</dbReference>
<feature type="chain" id="PRO_5039643200" evidence="4">
    <location>
        <begin position="28"/>
        <end position="274"/>
    </location>
</feature>
<protein>
    <submittedName>
        <fullName evidence="6">Serine protease</fullName>
    </submittedName>
</protein>
<dbReference type="Gene3D" id="2.40.10.10">
    <property type="entry name" value="Trypsin-like serine proteases"/>
    <property type="match status" value="1"/>
</dbReference>
<dbReference type="GO" id="GO:0006508">
    <property type="term" value="P:proteolysis"/>
    <property type="evidence" value="ECO:0007669"/>
    <property type="project" value="UniProtKB-KW"/>
</dbReference>
<dbReference type="InterPro" id="IPR001314">
    <property type="entry name" value="Peptidase_S1A"/>
</dbReference>
<dbReference type="InterPro" id="IPR018114">
    <property type="entry name" value="TRYPSIN_HIS"/>
</dbReference>
<dbReference type="SUPFAM" id="SSF50494">
    <property type="entry name" value="Trypsin-like serine proteases"/>
    <property type="match status" value="1"/>
</dbReference>
<reference evidence="6" key="1">
    <citation type="submission" date="2021-03" db="EMBL/GenBank/DDBJ databases">
        <title>Whole genome sequence of Streptomyces bomunensis MMS17-BM035.</title>
        <authorList>
            <person name="Lee J.H."/>
        </authorList>
    </citation>
    <scope>NUCLEOTIDE SEQUENCE</scope>
    <source>
        <strain evidence="6">MMS17-BM035</strain>
    </source>
</reference>
<proteinExistence type="inferred from homology"/>
<dbReference type="PANTHER" id="PTHR24276:SF98">
    <property type="entry name" value="FI18310P1-RELATED"/>
    <property type="match status" value="1"/>
</dbReference>
<dbReference type="SMART" id="SM00020">
    <property type="entry name" value="Tryp_SPc"/>
    <property type="match status" value="1"/>
</dbReference>
<dbReference type="EMBL" id="JAGIQL010000079">
    <property type="protein sequence ID" value="MBP0459629.1"/>
    <property type="molecule type" value="Genomic_DNA"/>
</dbReference>
<evidence type="ECO:0000313" key="7">
    <source>
        <dbReference type="Proteomes" id="UP000670475"/>
    </source>
</evidence>
<dbReference type="PROSITE" id="PS50240">
    <property type="entry name" value="TRYPSIN_DOM"/>
    <property type="match status" value="1"/>
</dbReference>
<dbReference type="CDD" id="cd00190">
    <property type="entry name" value="Tryp_SPc"/>
    <property type="match status" value="1"/>
</dbReference>
<keyword evidence="7" id="KW-1185">Reference proteome</keyword>
<keyword evidence="4" id="KW-0732">Signal</keyword>
<keyword evidence="2" id="KW-1015">Disulfide bond</keyword>
<dbReference type="Pfam" id="PF00089">
    <property type="entry name" value="Trypsin"/>
    <property type="match status" value="1"/>
</dbReference>
<evidence type="ECO:0000256" key="4">
    <source>
        <dbReference type="SAM" id="SignalP"/>
    </source>
</evidence>
<keyword evidence="3" id="KW-0378">Hydrolase</keyword>
<comment type="similarity">
    <text evidence="1">Belongs to the peptidase S1 family.</text>
</comment>
<sequence>MPSRALYGGLAALTASALLPLAAAAPAAGSAVIGGAPASTSDHPWVVALVSQNRFGSGRAGQFCGGAVVGPTKVLTAAHCVSDDILGKGPDNVGDLHVIAGRDRLTASGGRSVAVRSYAVDPAYRPSTNENDIAVLTLKTPLPASSAIAPERPGGAEAKPGSKAQVLGWGDTTGRGDYAGGLRSSPVTVLPDAQCEKAYPGGSSARYAASSMLCAGDPHGGHDACQGDSGGPLVAKGRLIGLVSWGSGCGLADAPGVYARVTSDLGPVAGAVGR</sequence>
<dbReference type="InterPro" id="IPR033116">
    <property type="entry name" value="TRYPSIN_SER"/>
</dbReference>
<feature type="domain" description="Peptidase S1" evidence="5">
    <location>
        <begin position="32"/>
        <end position="274"/>
    </location>
</feature>
<dbReference type="InterPro" id="IPR050430">
    <property type="entry name" value="Peptidase_S1"/>
</dbReference>
<evidence type="ECO:0000259" key="5">
    <source>
        <dbReference type="PROSITE" id="PS50240"/>
    </source>
</evidence>
<name>A0A940MB20_9ACTN</name>
<dbReference type="PRINTS" id="PR00722">
    <property type="entry name" value="CHYMOTRYPSIN"/>
</dbReference>
<evidence type="ECO:0000313" key="6">
    <source>
        <dbReference type="EMBL" id="MBP0459629.1"/>
    </source>
</evidence>
<dbReference type="InterPro" id="IPR043504">
    <property type="entry name" value="Peptidase_S1_PA_chymotrypsin"/>
</dbReference>
<dbReference type="PANTHER" id="PTHR24276">
    <property type="entry name" value="POLYSERASE-RELATED"/>
    <property type="match status" value="1"/>
</dbReference>
<dbReference type="FunFam" id="2.40.10.10:FF:000002">
    <property type="entry name" value="Transmembrane protease serine"/>
    <property type="match status" value="1"/>
</dbReference>
<dbReference type="RefSeq" id="WP_209341649.1">
    <property type="nucleotide sequence ID" value="NZ_JAGIQL010000079.1"/>
</dbReference>
<feature type="signal peptide" evidence="4">
    <location>
        <begin position="1"/>
        <end position="27"/>
    </location>
</feature>
<keyword evidence="3" id="KW-0720">Serine protease</keyword>
<dbReference type="Proteomes" id="UP000670475">
    <property type="component" value="Unassembled WGS sequence"/>
</dbReference>
<dbReference type="InterPro" id="IPR001254">
    <property type="entry name" value="Trypsin_dom"/>
</dbReference>